<evidence type="ECO:0000256" key="1">
    <source>
        <dbReference type="ARBA" id="ARBA00008779"/>
    </source>
</evidence>
<dbReference type="PANTHER" id="PTHR42693">
    <property type="entry name" value="ARYLSULFATASE FAMILY MEMBER"/>
    <property type="match status" value="1"/>
</dbReference>
<dbReference type="Pfam" id="PF00884">
    <property type="entry name" value="Sulfatase"/>
    <property type="match status" value="1"/>
</dbReference>
<comment type="caution">
    <text evidence="3">The sequence shown here is derived from an EMBL/GenBank/DDBJ whole genome shotgun (WGS) entry which is preliminary data.</text>
</comment>
<dbReference type="SUPFAM" id="SSF53649">
    <property type="entry name" value="Alkaline phosphatase-like"/>
    <property type="match status" value="1"/>
</dbReference>
<proteinExistence type="inferred from homology"/>
<dbReference type="Proteomes" id="UP001596044">
    <property type="component" value="Unassembled WGS sequence"/>
</dbReference>
<comment type="similarity">
    <text evidence="1">Belongs to the sulfatase family.</text>
</comment>
<dbReference type="PANTHER" id="PTHR42693:SF33">
    <property type="entry name" value="ARYLSULFATASE"/>
    <property type="match status" value="1"/>
</dbReference>
<accession>A0ABW0KFT1</accession>
<dbReference type="InterPro" id="IPR000917">
    <property type="entry name" value="Sulfatase_N"/>
</dbReference>
<name>A0ABW0KFT1_9BACL</name>
<dbReference type="InterPro" id="IPR050738">
    <property type="entry name" value="Sulfatase"/>
</dbReference>
<evidence type="ECO:0000259" key="2">
    <source>
        <dbReference type="Pfam" id="PF00884"/>
    </source>
</evidence>
<protein>
    <submittedName>
        <fullName evidence="3">Sulfatase</fullName>
    </submittedName>
</protein>
<reference evidence="4" key="1">
    <citation type="journal article" date="2019" name="Int. J. Syst. Evol. Microbiol.">
        <title>The Global Catalogue of Microorganisms (GCM) 10K type strain sequencing project: providing services to taxonomists for standard genome sequencing and annotation.</title>
        <authorList>
            <consortium name="The Broad Institute Genomics Platform"/>
            <consortium name="The Broad Institute Genome Sequencing Center for Infectious Disease"/>
            <person name="Wu L."/>
            <person name="Ma J."/>
        </authorList>
    </citation>
    <scope>NUCLEOTIDE SEQUENCE [LARGE SCALE GENOMIC DNA]</scope>
    <source>
        <strain evidence="4">KACC 11904</strain>
    </source>
</reference>
<dbReference type="EMBL" id="JBHSMJ010000039">
    <property type="protein sequence ID" value="MFC5451592.1"/>
    <property type="molecule type" value="Genomic_DNA"/>
</dbReference>
<feature type="domain" description="Sulfatase N-terminal" evidence="2">
    <location>
        <begin position="4"/>
        <end position="368"/>
    </location>
</feature>
<sequence>MKRPNILILYTDQQRWDALGVNGNSDIQTPYLDQLAKEGINFDHYFVQNPVCMPSRASFLTGQYPSALGLSEMGIPVPTNTVTLPQMLKPYGYISANIGKLHFLPHANRDHRNPHPAYGFDHLEISDEPGCYEDAYRAWVRRKARGEEEDVVSIGLPPAAKIWNDAMGIQDRVIHPDERFPKRAIPFPGPDDLTHTAFVAEQTMEFISQNMGQSWLCISGFYSPHSPWVVPRRFLDQYEPSSFIMPNFPPDLEKKRQGKPDFTDDTLRAARHGYYSMVSEVDHHIGRILSLLESKGLKNDTIVIFTSDHGEWLGEHLKYGKGFPGLDSVSRVPLIIRWGEDTQSAGRTIPDIIEAVDVLPTLLEMAGVQIPGSLQGKSLLPFFEGKVHPRRDSALTEHKGWKSLRTAENRYVLKEDGEEMLFNITEDPHEYVNVAHEFKYAQQLSDMRKLLLGRLLDRERSLPRTWVY</sequence>
<organism evidence="3 4">
    <name type="scientific">Paenibacillus aestuarii</name>
    <dbReference type="NCBI Taxonomy" id="516965"/>
    <lineage>
        <taxon>Bacteria</taxon>
        <taxon>Bacillati</taxon>
        <taxon>Bacillota</taxon>
        <taxon>Bacilli</taxon>
        <taxon>Bacillales</taxon>
        <taxon>Paenibacillaceae</taxon>
        <taxon>Paenibacillus</taxon>
    </lineage>
</organism>
<keyword evidence="4" id="KW-1185">Reference proteome</keyword>
<evidence type="ECO:0000313" key="4">
    <source>
        <dbReference type="Proteomes" id="UP001596044"/>
    </source>
</evidence>
<dbReference type="RefSeq" id="WP_270881147.1">
    <property type="nucleotide sequence ID" value="NZ_JAQFVF010000045.1"/>
</dbReference>
<gene>
    <name evidence="3" type="ORF">ACFPOG_25660</name>
</gene>
<evidence type="ECO:0000313" key="3">
    <source>
        <dbReference type="EMBL" id="MFC5451592.1"/>
    </source>
</evidence>
<dbReference type="Gene3D" id="3.40.720.10">
    <property type="entry name" value="Alkaline Phosphatase, subunit A"/>
    <property type="match status" value="1"/>
</dbReference>
<dbReference type="InterPro" id="IPR017850">
    <property type="entry name" value="Alkaline_phosphatase_core_sf"/>
</dbReference>